<feature type="transmembrane region" description="Helical" evidence="7">
    <location>
        <begin position="399"/>
        <end position="419"/>
    </location>
</feature>
<dbReference type="Pfam" id="PF01150">
    <property type="entry name" value="GDA1_CD39"/>
    <property type="match status" value="1"/>
</dbReference>
<feature type="binding site" evidence="4">
    <location>
        <begin position="1353"/>
        <end position="1357"/>
    </location>
    <ligand>
        <name>ATP</name>
        <dbReference type="ChEBI" id="CHEBI:30616"/>
    </ligand>
</feature>
<feature type="compositionally biased region" description="Acidic residues" evidence="6">
    <location>
        <begin position="749"/>
        <end position="770"/>
    </location>
</feature>
<dbReference type="Pfam" id="PF22938">
    <property type="entry name" value="Integrase_p58_C"/>
    <property type="match status" value="1"/>
</dbReference>
<dbReference type="InterPro" id="IPR036869">
    <property type="entry name" value="J_dom_sf"/>
</dbReference>
<keyword evidence="4" id="KW-0067">ATP-binding</keyword>
<dbReference type="CDD" id="cd24003">
    <property type="entry name" value="ASKHA_NBD_GDA1_CD39_NTPase"/>
    <property type="match status" value="1"/>
</dbReference>
<dbReference type="InterPro" id="IPR000407">
    <property type="entry name" value="GDA1_CD39_NTPase"/>
</dbReference>
<feature type="transmembrane region" description="Helical" evidence="7">
    <location>
        <begin position="363"/>
        <end position="387"/>
    </location>
</feature>
<keyword evidence="7" id="KW-0472">Membrane</keyword>
<feature type="compositionally biased region" description="Polar residues" evidence="6">
    <location>
        <begin position="1872"/>
        <end position="1884"/>
    </location>
</feature>
<dbReference type="Gene3D" id="1.20.1250.20">
    <property type="entry name" value="MFS general substrate transporter like domains"/>
    <property type="match status" value="1"/>
</dbReference>
<feature type="compositionally biased region" description="Basic and acidic residues" evidence="6">
    <location>
        <begin position="1885"/>
        <end position="1895"/>
    </location>
</feature>
<dbReference type="Gene3D" id="3.30.420.40">
    <property type="match status" value="1"/>
</dbReference>
<protein>
    <submittedName>
        <fullName evidence="10">J domain-containing protein</fullName>
    </submittedName>
</protein>
<keyword evidence="5" id="KW-0175">Coiled coil</keyword>
<sequence length="1895" mass="207866">MVFSAPMYWMASCRIRFLLNLVSRGILNCHSFYIGVRLTFFDRPLVVVSQHAAAAAASAAEAAVEAAVAAAVAAAEAVAANLCLSSSFELELAAVPRQLLLLRRLSWRPLLFLLGIVTLERCTYYNYMSMAIGAGGSGQPYCGALLGESPTEPFGATLLSRVLPQGLSFLLTLVGGYVADNLIGCARTLAAGCFMSTLAALMLIGFVFCPAMCLPAMVTVGKFGTACGSGLIRPCLLVLTIESGKLLGLSVRRVCQLHYACEALSQLLGNLLAFGSDRLAFPLGFVTLPTSVIMLLLALLTAERPGWDPSQFQLPGLPRFKRVVVTTAPLIALSASVLAGYFSLSVSDLKGDIRRMDANQFRWSHNLLLLCYSATLLAAVALLMLATRASALVRHLPDVRIAIGVAATALGHLTALIVSSSQLAGSFWLIAGGQNFLYAMGEAFAISTANEVAFRSGFTVSRAFMVGLFMGIWGSGYLFNEFLVHIATAVIAHWIASGAMLLTNAYLFFFAPKCLAGQIDAAHRDLVTRLFSAIWALELKYITMTYRDVPLMAYRSSVHRGTGYSPFFLLHGHEMALPVDIGIARPRKIEPYCEEVQHLREILEEAHREVREKTASYQRVQKDWYDRRVKGREFAPGDKVYVYNPVLKPGAKAKLHSPWSGPAVVLDRLSETRYRIRQEGRRKPTKVVHFNNLLPRYRPKPVDDAKGPRRAPRMERQPDPAAEAEPAGEEPEESEDDGEYKWQRRMEAPEMEAPEMEAPEMGALEEEAPEREETGDTRAGRPLRTRRVPQRYGTFTLSSVSHRQHLKRSCGERLRRHPDKCGQQGTESFQKLQHASAILLCPFRRALYDRFGQEAVSNPIECARYFVPPDGVSVPEEFCITIDDESASPSENGETDASERADGMEEDLSDYEARYAYGYTQSEEDELLNDSMEDFVVVEDDQGGQAMPAAVAVVAGSGERDSRPWVGETARERPRSGSSRRVSSLCRRERRDHRREITALLEQVLKFLSRDVGKKFRGHSQRKWRPDAFIRSSRFITEVAIPEFRLFNGGRLLGLLRGLAWIAGGHPPRGAPVVRPLSIPPPRARGSPAPNPLPRGNKTTGLDEIAAREYNISAVLKDFVRHKKFMTALARMPSQTCSSLILLLLLVAMATAEALRRTPREQPVITDGVDSGAEFEDASSSPPPSPQQPPPADSVYIVILDAGSSGTRAVAYQFRVKRSSLIGLEYISVYKRKSDQGLSNFERNPPRCRKMLQDLLGEVADGIPREVRGKTVAILRATAGFRLMKDSARAKIAKEARDVLRRSAFRIPNKDAELVRMLSGSDEAKYSWIAVNYLLGNFQEEGAATKPIVEMGGGSLQVAFEDPKLAAAADGEGGGATFRLHGGRTYAVHTHSYLGLGFRESVLRIIGYQQPDSEEKAWAQVSTPCLAPNLALNFSFGSTNIGVMGESSVGGERRVSICSGLARRLVQQLDVHDEVELAGDGANWPLYGIGSIYFLAQFLQQRRLAPDIRPDEATCQAMVSRGLRCGAFAGTVGDFTAAARQVCSDPPRASRFPPYYCISTSVVSALLSQGLRLPETARITVLGNNDALGWSLGLGLEFLASAESGGSPSASPRCGDVVSLAMVAMMMQLLRMRGPPVGLQQPDNCSASNGPELESSDGQHMGNNVNKNDTSDIDETESVELWSGFIEGQVEVDLDAVKSEVSRRSVYQRAFFIEDDDEDDLFEEVELSAVLSTCFMEMTEVHMSTDQNDGSEIIAPSRTDKPFSCYIYASMGCRRHWMASLGHVSSVTEDEKDELTFDCRTAAAAAAAAAAASISASETNSVTTTIDDTNNCLTLWFSYQPDRVPDREPSTLLVFKLARLANNLRRIMYSRSSTRNRGSTLSKTSENRSEDSRDL</sequence>
<feature type="transmembrane region" description="Helical" evidence="7">
    <location>
        <begin position="162"/>
        <end position="179"/>
    </location>
</feature>
<feature type="region of interest" description="Disordered" evidence="6">
    <location>
        <begin position="1159"/>
        <end position="1193"/>
    </location>
</feature>
<organism evidence="9 10">
    <name type="scientific">Macrostomum lignano</name>
    <dbReference type="NCBI Taxonomy" id="282301"/>
    <lineage>
        <taxon>Eukaryota</taxon>
        <taxon>Metazoa</taxon>
        <taxon>Spiralia</taxon>
        <taxon>Lophotrochozoa</taxon>
        <taxon>Platyhelminthes</taxon>
        <taxon>Rhabditophora</taxon>
        <taxon>Macrostomorpha</taxon>
        <taxon>Macrostomida</taxon>
        <taxon>Macrostomidae</taxon>
        <taxon>Macrostomum</taxon>
    </lineage>
</organism>
<dbReference type="WBParaSite" id="maker-uti_cns_0011815-snap-gene-0.3-mRNA-1">
    <property type="protein sequence ID" value="maker-uti_cns_0011815-snap-gene-0.3-mRNA-1"/>
    <property type="gene ID" value="maker-uti_cns_0011815-snap-gene-0.3"/>
</dbReference>
<feature type="compositionally biased region" description="Acidic residues" evidence="6">
    <location>
        <begin position="726"/>
        <end position="738"/>
    </location>
</feature>
<comment type="similarity">
    <text evidence="1">Belongs to the GDA1/CD39 NTPase family.</text>
</comment>
<proteinExistence type="inferred from homology"/>
<keyword evidence="4" id="KW-0547">Nucleotide-binding</keyword>
<keyword evidence="9" id="KW-1185">Reference proteome</keyword>
<dbReference type="Gene3D" id="3.30.420.150">
    <property type="entry name" value="Exopolyphosphatase. Domain 2"/>
    <property type="match status" value="1"/>
</dbReference>
<evidence type="ECO:0000259" key="8">
    <source>
        <dbReference type="PROSITE" id="PS50076"/>
    </source>
</evidence>
<feature type="transmembrane region" description="Helical" evidence="7">
    <location>
        <begin position="279"/>
        <end position="302"/>
    </location>
</feature>
<dbReference type="PROSITE" id="PS50076">
    <property type="entry name" value="DNAJ_2"/>
    <property type="match status" value="1"/>
</dbReference>
<evidence type="ECO:0000313" key="10">
    <source>
        <dbReference type="WBParaSite" id="maker-uti_cns_0011815-snap-gene-0.3-mRNA-1"/>
    </source>
</evidence>
<keyword evidence="2" id="KW-0378">Hydrolase</keyword>
<evidence type="ECO:0000256" key="2">
    <source>
        <dbReference type="ARBA" id="ARBA00022801"/>
    </source>
</evidence>
<evidence type="ECO:0000256" key="7">
    <source>
        <dbReference type="SAM" id="Phobius"/>
    </source>
</evidence>
<feature type="region of interest" description="Disordered" evidence="6">
    <location>
        <begin position="1641"/>
        <end position="1672"/>
    </location>
</feature>
<feature type="region of interest" description="Disordered" evidence="6">
    <location>
        <begin position="885"/>
        <end position="905"/>
    </location>
</feature>
<dbReference type="PANTHER" id="PTHR11782:SF127">
    <property type="entry name" value="NTPASE, ISOFORM F"/>
    <property type="match status" value="1"/>
</dbReference>
<dbReference type="SUPFAM" id="SSF46565">
    <property type="entry name" value="Chaperone J-domain"/>
    <property type="match status" value="1"/>
</dbReference>
<feature type="transmembrane region" description="Helical" evidence="7">
    <location>
        <begin position="482"/>
        <end position="509"/>
    </location>
</feature>
<feature type="compositionally biased region" description="Pro residues" evidence="6">
    <location>
        <begin position="1181"/>
        <end position="1192"/>
    </location>
</feature>
<feature type="transmembrane region" description="Helical" evidence="7">
    <location>
        <begin position="191"/>
        <end position="218"/>
    </location>
</feature>
<dbReference type="InterPro" id="IPR001623">
    <property type="entry name" value="DnaJ_domain"/>
</dbReference>
<keyword evidence="7" id="KW-1133">Transmembrane helix</keyword>
<feature type="compositionally biased region" description="Basic and acidic residues" evidence="6">
    <location>
        <begin position="700"/>
        <end position="718"/>
    </location>
</feature>
<feature type="transmembrane region" description="Helical" evidence="7">
    <location>
        <begin position="425"/>
        <end position="446"/>
    </location>
</feature>
<evidence type="ECO:0000256" key="3">
    <source>
        <dbReference type="PIRSR" id="PIRSR600407-1"/>
    </source>
</evidence>
<keyword evidence="7" id="KW-0812">Transmembrane</keyword>
<feature type="compositionally biased region" description="Basic and acidic residues" evidence="6">
    <location>
        <begin position="960"/>
        <end position="975"/>
    </location>
</feature>
<feature type="compositionally biased region" description="Basic and acidic residues" evidence="6">
    <location>
        <begin position="739"/>
        <end position="748"/>
    </location>
</feature>
<accession>A0A1I8IEB2</accession>
<name>A0A1I8IEB2_9PLAT</name>
<dbReference type="PANTHER" id="PTHR11782">
    <property type="entry name" value="ADENOSINE/GUANOSINE DIPHOSPHATASE"/>
    <property type="match status" value="1"/>
</dbReference>
<reference evidence="10" key="1">
    <citation type="submission" date="2016-11" db="UniProtKB">
        <authorList>
            <consortium name="WormBaseParasite"/>
        </authorList>
    </citation>
    <scope>IDENTIFICATION</scope>
</reference>
<feature type="transmembrane region" description="Helical" evidence="7">
    <location>
        <begin position="323"/>
        <end position="343"/>
    </location>
</feature>
<feature type="region of interest" description="Disordered" evidence="6">
    <location>
        <begin position="960"/>
        <end position="984"/>
    </location>
</feature>
<evidence type="ECO:0000313" key="9">
    <source>
        <dbReference type="Proteomes" id="UP000095280"/>
    </source>
</evidence>
<evidence type="ECO:0000256" key="1">
    <source>
        <dbReference type="ARBA" id="ARBA00009283"/>
    </source>
</evidence>
<evidence type="ECO:0000256" key="6">
    <source>
        <dbReference type="SAM" id="MobiDB-lite"/>
    </source>
</evidence>
<feature type="domain" description="J" evidence="8">
    <location>
        <begin position="781"/>
        <end position="852"/>
    </location>
</feature>
<dbReference type="Proteomes" id="UP000095280">
    <property type="component" value="Unplaced"/>
</dbReference>
<dbReference type="InterPro" id="IPR036259">
    <property type="entry name" value="MFS_trans_sf"/>
</dbReference>
<feature type="coiled-coil region" evidence="5">
    <location>
        <begin position="593"/>
        <end position="623"/>
    </location>
</feature>
<feature type="region of interest" description="Disordered" evidence="6">
    <location>
        <begin position="1872"/>
        <end position="1895"/>
    </location>
</feature>
<feature type="region of interest" description="Disordered" evidence="6">
    <location>
        <begin position="692"/>
        <end position="783"/>
    </location>
</feature>
<evidence type="ECO:0000256" key="4">
    <source>
        <dbReference type="PIRSR" id="PIRSR600407-2"/>
    </source>
</evidence>
<feature type="active site" description="Proton acceptor" evidence="3">
    <location>
        <position position="1323"/>
    </location>
</feature>
<dbReference type="GO" id="GO:0016787">
    <property type="term" value="F:hydrolase activity"/>
    <property type="evidence" value="ECO:0007669"/>
    <property type="project" value="UniProtKB-KW"/>
</dbReference>
<feature type="transmembrane region" description="Helical" evidence="7">
    <location>
        <begin position="458"/>
        <end position="476"/>
    </location>
</feature>
<evidence type="ECO:0000256" key="5">
    <source>
        <dbReference type="SAM" id="Coils"/>
    </source>
</evidence>
<feature type="compositionally biased region" description="Polar residues" evidence="6">
    <location>
        <begin position="1656"/>
        <end position="1668"/>
    </location>
</feature>
<dbReference type="GO" id="GO:0005524">
    <property type="term" value="F:ATP binding"/>
    <property type="evidence" value="ECO:0007669"/>
    <property type="project" value="UniProtKB-KW"/>
</dbReference>
<dbReference type="InterPro" id="IPR054465">
    <property type="entry name" value="Integrase_p58-like_C"/>
</dbReference>